<dbReference type="PROSITE" id="PS50994">
    <property type="entry name" value="INTEGRASE"/>
    <property type="match status" value="1"/>
</dbReference>
<dbReference type="FunFam" id="1.10.340.70:FF:000003">
    <property type="entry name" value="Protein CBG25708"/>
    <property type="match status" value="1"/>
</dbReference>
<feature type="compositionally biased region" description="Low complexity" evidence="8">
    <location>
        <begin position="10"/>
        <end position="20"/>
    </location>
</feature>
<name>A0A8D8JT63_CULPI</name>
<evidence type="ECO:0000256" key="5">
    <source>
        <dbReference type="ARBA" id="ARBA00022759"/>
    </source>
</evidence>
<feature type="compositionally biased region" description="Low complexity" evidence="8">
    <location>
        <begin position="1417"/>
        <end position="1430"/>
    </location>
</feature>
<dbReference type="Gene3D" id="3.30.70.270">
    <property type="match status" value="2"/>
</dbReference>
<dbReference type="GO" id="GO:0006508">
    <property type="term" value="P:proteolysis"/>
    <property type="evidence" value="ECO:0007669"/>
    <property type="project" value="InterPro"/>
</dbReference>
<dbReference type="EMBL" id="HBUE01294717">
    <property type="protein sequence ID" value="CAG6575762.1"/>
    <property type="molecule type" value="Transcribed_RNA"/>
</dbReference>
<dbReference type="Pfam" id="PF17919">
    <property type="entry name" value="RT_RNaseH_2"/>
    <property type="match status" value="1"/>
</dbReference>
<feature type="domain" description="Reverse transcriptase" evidence="10">
    <location>
        <begin position="529"/>
        <end position="707"/>
    </location>
</feature>
<dbReference type="SUPFAM" id="SSF50630">
    <property type="entry name" value="Acid proteases"/>
    <property type="match status" value="1"/>
</dbReference>
<dbReference type="CDD" id="cd09274">
    <property type="entry name" value="RNase_HI_RT_Ty3"/>
    <property type="match status" value="1"/>
</dbReference>
<dbReference type="InterPro" id="IPR036397">
    <property type="entry name" value="RNaseH_sf"/>
</dbReference>
<feature type="region of interest" description="Disordered" evidence="8">
    <location>
        <begin position="1"/>
        <end position="21"/>
    </location>
</feature>
<keyword evidence="2" id="KW-0808">Transferase</keyword>
<dbReference type="Pfam" id="PF23309">
    <property type="entry name" value="DUF7083"/>
    <property type="match status" value="1"/>
</dbReference>
<dbReference type="PROSITE" id="PS50175">
    <property type="entry name" value="ASP_PROT_RETROV"/>
    <property type="match status" value="1"/>
</dbReference>
<feature type="region of interest" description="Disordered" evidence="8">
    <location>
        <begin position="1355"/>
        <end position="1446"/>
    </location>
</feature>
<dbReference type="GO" id="GO:0004190">
    <property type="term" value="F:aspartic-type endopeptidase activity"/>
    <property type="evidence" value="ECO:0007669"/>
    <property type="project" value="InterPro"/>
</dbReference>
<evidence type="ECO:0000256" key="2">
    <source>
        <dbReference type="ARBA" id="ARBA00022679"/>
    </source>
</evidence>
<dbReference type="Pfam" id="PF13975">
    <property type="entry name" value="gag-asp_proteas"/>
    <property type="match status" value="1"/>
</dbReference>
<dbReference type="Gene3D" id="3.30.420.10">
    <property type="entry name" value="Ribonuclease H-like superfamily/Ribonuclease H"/>
    <property type="match status" value="1"/>
</dbReference>
<feature type="compositionally biased region" description="Low complexity" evidence="8">
    <location>
        <begin position="1368"/>
        <end position="1377"/>
    </location>
</feature>
<evidence type="ECO:0000256" key="4">
    <source>
        <dbReference type="ARBA" id="ARBA00022722"/>
    </source>
</evidence>
<accession>A0A8D8JT63</accession>
<keyword evidence="3" id="KW-0548">Nucleotidyltransferase</keyword>
<dbReference type="FunFam" id="3.30.70.270:FF:000020">
    <property type="entry name" value="Transposon Tf2-6 polyprotein-like Protein"/>
    <property type="match status" value="1"/>
</dbReference>
<evidence type="ECO:0000259" key="9">
    <source>
        <dbReference type="PROSITE" id="PS50175"/>
    </source>
</evidence>
<dbReference type="Pfam" id="PF00665">
    <property type="entry name" value="rve"/>
    <property type="match status" value="1"/>
</dbReference>
<dbReference type="GO" id="GO:0004519">
    <property type="term" value="F:endonuclease activity"/>
    <property type="evidence" value="ECO:0007669"/>
    <property type="project" value="UniProtKB-KW"/>
</dbReference>
<dbReference type="Pfam" id="PF17921">
    <property type="entry name" value="Integrase_H2C2"/>
    <property type="match status" value="1"/>
</dbReference>
<dbReference type="CDD" id="cd05484">
    <property type="entry name" value="retropepsin_like_LTR_2"/>
    <property type="match status" value="1"/>
</dbReference>
<dbReference type="InterPro" id="IPR001584">
    <property type="entry name" value="Integrase_cat-core"/>
</dbReference>
<reference evidence="12" key="1">
    <citation type="submission" date="2021-05" db="EMBL/GenBank/DDBJ databases">
        <authorList>
            <person name="Alioto T."/>
            <person name="Alioto T."/>
            <person name="Gomez Garrido J."/>
        </authorList>
    </citation>
    <scope>NUCLEOTIDE SEQUENCE</scope>
</reference>
<feature type="region of interest" description="Disordered" evidence="8">
    <location>
        <begin position="327"/>
        <end position="349"/>
    </location>
</feature>
<dbReference type="InterPro" id="IPR050951">
    <property type="entry name" value="Retrovirus_Pol_polyprotein"/>
</dbReference>
<dbReference type="InterPro" id="IPR021109">
    <property type="entry name" value="Peptidase_aspartic_dom_sf"/>
</dbReference>
<dbReference type="Gene3D" id="2.40.70.10">
    <property type="entry name" value="Acid Proteases"/>
    <property type="match status" value="1"/>
</dbReference>
<dbReference type="InterPro" id="IPR034128">
    <property type="entry name" value="K02A2.6-like"/>
</dbReference>
<keyword evidence="4" id="KW-0540">Nuclease</keyword>
<dbReference type="GO" id="GO:0042575">
    <property type="term" value="C:DNA polymerase complex"/>
    <property type="evidence" value="ECO:0007669"/>
    <property type="project" value="UniProtKB-ARBA"/>
</dbReference>
<keyword evidence="5" id="KW-0255">Endonuclease</keyword>
<evidence type="ECO:0000259" key="10">
    <source>
        <dbReference type="PROSITE" id="PS50878"/>
    </source>
</evidence>
<evidence type="ECO:0000259" key="11">
    <source>
        <dbReference type="PROSITE" id="PS50994"/>
    </source>
</evidence>
<dbReference type="InterPro" id="IPR041577">
    <property type="entry name" value="RT_RNaseH_2"/>
</dbReference>
<dbReference type="Gene3D" id="3.10.10.10">
    <property type="entry name" value="HIV Type 1 Reverse Transcriptase, subunit A, domain 1"/>
    <property type="match status" value="1"/>
</dbReference>
<dbReference type="InterPro" id="IPR041588">
    <property type="entry name" value="Integrase_H2C2"/>
</dbReference>
<dbReference type="PROSITE" id="PS50878">
    <property type="entry name" value="RT_POL"/>
    <property type="match status" value="1"/>
</dbReference>
<feature type="region of interest" description="Disordered" evidence="8">
    <location>
        <begin position="1255"/>
        <end position="1278"/>
    </location>
</feature>
<feature type="compositionally biased region" description="Low complexity" evidence="8">
    <location>
        <begin position="333"/>
        <end position="344"/>
    </location>
</feature>
<keyword evidence="7" id="KW-0511">Multifunctional enzyme</keyword>
<dbReference type="CDD" id="cd01647">
    <property type="entry name" value="RT_LTR"/>
    <property type="match status" value="1"/>
</dbReference>
<dbReference type="InterPro" id="IPR043128">
    <property type="entry name" value="Rev_trsase/Diguanyl_cyclase"/>
</dbReference>
<dbReference type="EMBL" id="HBUE01188919">
    <property type="protein sequence ID" value="CAG6524087.1"/>
    <property type="molecule type" value="Transcribed_RNA"/>
</dbReference>
<dbReference type="Pfam" id="PF00078">
    <property type="entry name" value="RVT_1"/>
    <property type="match status" value="1"/>
</dbReference>
<proteinExistence type="predicted"/>
<feature type="domain" description="Peptidase A2" evidence="9">
    <location>
        <begin position="366"/>
        <end position="412"/>
    </location>
</feature>
<dbReference type="GO" id="GO:0003964">
    <property type="term" value="F:RNA-directed DNA polymerase activity"/>
    <property type="evidence" value="ECO:0007669"/>
    <property type="project" value="UniProtKB-EC"/>
</dbReference>
<dbReference type="PANTHER" id="PTHR37984">
    <property type="entry name" value="PROTEIN CBG26694"/>
    <property type="match status" value="1"/>
</dbReference>
<feature type="compositionally biased region" description="Basic and acidic residues" evidence="8">
    <location>
        <begin position="1261"/>
        <end position="1278"/>
    </location>
</feature>
<dbReference type="InterPro" id="IPR000477">
    <property type="entry name" value="RT_dom"/>
</dbReference>
<feature type="region of interest" description="Disordered" evidence="8">
    <location>
        <begin position="255"/>
        <end position="275"/>
    </location>
</feature>
<dbReference type="InterPro" id="IPR055510">
    <property type="entry name" value="DUF7083"/>
</dbReference>
<dbReference type="FunFam" id="3.30.420.10:FF:000131">
    <property type="entry name" value="Protein CBG26278"/>
    <property type="match status" value="1"/>
</dbReference>
<dbReference type="InterPro" id="IPR043502">
    <property type="entry name" value="DNA/RNA_pol_sf"/>
</dbReference>
<organism evidence="12">
    <name type="scientific">Culex pipiens</name>
    <name type="common">House mosquito</name>
    <dbReference type="NCBI Taxonomy" id="7175"/>
    <lineage>
        <taxon>Eukaryota</taxon>
        <taxon>Metazoa</taxon>
        <taxon>Ecdysozoa</taxon>
        <taxon>Arthropoda</taxon>
        <taxon>Hexapoda</taxon>
        <taxon>Insecta</taxon>
        <taxon>Pterygota</taxon>
        <taxon>Neoptera</taxon>
        <taxon>Endopterygota</taxon>
        <taxon>Diptera</taxon>
        <taxon>Nematocera</taxon>
        <taxon>Culicoidea</taxon>
        <taxon>Culicidae</taxon>
        <taxon>Culicinae</taxon>
        <taxon>Culicini</taxon>
        <taxon>Culex</taxon>
        <taxon>Culex</taxon>
    </lineage>
</organism>
<dbReference type="GO" id="GO:0003676">
    <property type="term" value="F:nucleic acid binding"/>
    <property type="evidence" value="ECO:0007669"/>
    <property type="project" value="InterPro"/>
</dbReference>
<dbReference type="Gene3D" id="1.10.340.70">
    <property type="match status" value="1"/>
</dbReference>
<dbReference type="InterPro" id="IPR012337">
    <property type="entry name" value="RNaseH-like_sf"/>
</dbReference>
<feature type="domain" description="Integrase catalytic" evidence="11">
    <location>
        <begin position="1089"/>
        <end position="1243"/>
    </location>
</feature>
<evidence type="ECO:0000256" key="1">
    <source>
        <dbReference type="ARBA" id="ARBA00012493"/>
    </source>
</evidence>
<dbReference type="SUPFAM" id="SSF56672">
    <property type="entry name" value="DNA/RNA polymerases"/>
    <property type="match status" value="1"/>
</dbReference>
<dbReference type="InterPro" id="IPR001995">
    <property type="entry name" value="Peptidase_A2_cat"/>
</dbReference>
<sequence length="1446" mass="162975">MSNPPGINKSGSAGSGQASGEQPFKDTIIQLLANQHALMEELTEQVKNLQAAPRNELVLDSLATNITEFVYDADKGCTFDTWYGRYADLFDADASSLDDAAKVRLLLRKLSPAAHDRYTSFILPKVPKDFEFKETVDKLTSIFGTPVSIFHRRYQCLQTTKDESEDLISYSCRVNRACVDFQLKKLDEEQLKCLVFVCGLTAAKDSDIRMRLLSKINESQGMTLEKIVEECKSLATLKQDTVLIGSHASSSVQLSTNAVRTETKQKPKGKFGGKQRDNIPKSPCWSCGGMHYMDECKFREHKCRDCNRVGHREGYCSCFSAKNRTKKEHKFQPKPQQKQRSSKSVTVGSIQQGRRYTTVGINGVPVELQLDSGSDITILSYQNWEKAGRPPTVPPDCSARAASGDKLNISGMFSATISIGGVHKQGKCYVSGPQLNLNVLGADAMDKFGLWDVPLSSICNLVASADEDADVAELKSRFADVFSDRAGVCKKTQVHLDLKPDAKPVFRQKRPVAYSMEATVEDELQRLQDLGIITPVTYADWAAPVVVVRKPDRSIRICADYSTGLNNALEPNSHPLPLPEDIFARMANCTIFANIDLSDAYLQVEVDEESRKLLVINTHKGLFQYNRLSLGIKNAPGAFQKIMDTMLCGLPRTCPYLDDIIVGGRTRQELKQNLQQVFQRLQEYGFTVKLSKCRFFMNQVKYLGQLLDAEGIRPDPEKIAAVVNMPAPRDVSTLRSYLGAINYYGKFIKEMRKFRQPLDDLLRKGAKFEWSADCQRSFDRFKEILQSPLLLTHYNPRLDIVVSADASNVGIGARIAHRFPDGTEKAIYHASRSLTPAEKNYSQIEKEALALVYAVTKFHRMIYGRNFLLQTDHKPLLSIFGSKQGIPAYTANRLQRWALTMLLYDFHIEHIATDHFGHADILSRLINAHVKPDEDYVIASIELERSICSIVSQSLGFLPVTYKVIAAETEGDETLQKVKHYVIHGWPENKKAVEGAEIQQFFARREALSIAHKCLMYGERIIIPKKLQKRVLQQLHKGHPGIERSRSLARNYVYWPNIDDHISNLIKACNECAAVAKTDTKTALSSWPIPERPWQRLHVDYAGPVDGTYFLVLVDALSKWPEVVPTRRITTEKTLAILRNIFSRFGMPEVLVSDNGRQFCSEHFERYCDVNGIMHLKTAPYHPQSNGQAERFVDTFKRTLKKIQAGGEELEEAIDTFLQCYRSTPCRSAPEGKSPAEVLLGGRIRTSLELMKPPSSFYKDSSSKQDQQFDRKHGAKAKNFEPKDGVFAKVHHGNEWSWVPGEVVERIGTVMYNVWLPDRQQLIRSHSNQLRKRHGGAYATEAESQPTIPLDLLLNTWGIKPPGPSESPEPAGSPEASLPYPDSPLTYPEDEQLNELQQEFLRELMQPPERRRPRRPQSPAVPAVAPAGRPVRNRKAPSRYEPYHLY</sequence>
<keyword evidence="6" id="KW-0378">Hydrolase</keyword>
<evidence type="ECO:0000256" key="7">
    <source>
        <dbReference type="ARBA" id="ARBA00023268"/>
    </source>
</evidence>
<dbReference type="EC" id="2.7.7.49" evidence="1"/>
<evidence type="ECO:0000313" key="12">
    <source>
        <dbReference type="EMBL" id="CAG6575762.1"/>
    </source>
</evidence>
<evidence type="ECO:0000256" key="8">
    <source>
        <dbReference type="SAM" id="MobiDB-lite"/>
    </source>
</evidence>
<dbReference type="PANTHER" id="PTHR37984:SF5">
    <property type="entry name" value="PROTEIN NYNRIN-LIKE"/>
    <property type="match status" value="1"/>
</dbReference>
<protein>
    <recommendedName>
        <fullName evidence="1">RNA-directed DNA polymerase</fullName>
        <ecNumber evidence="1">2.7.7.49</ecNumber>
    </recommendedName>
</protein>
<dbReference type="SUPFAM" id="SSF53098">
    <property type="entry name" value="Ribonuclease H-like"/>
    <property type="match status" value="1"/>
</dbReference>
<evidence type="ECO:0000256" key="6">
    <source>
        <dbReference type="ARBA" id="ARBA00022801"/>
    </source>
</evidence>
<evidence type="ECO:0000256" key="3">
    <source>
        <dbReference type="ARBA" id="ARBA00022695"/>
    </source>
</evidence>
<dbReference type="GO" id="GO:0015074">
    <property type="term" value="P:DNA integration"/>
    <property type="evidence" value="ECO:0007669"/>
    <property type="project" value="InterPro"/>
</dbReference>